<dbReference type="EMBL" id="JAKGBZ010000079">
    <property type="protein sequence ID" value="MCF3948766.1"/>
    <property type="molecule type" value="Genomic_DNA"/>
</dbReference>
<dbReference type="Proteomes" id="UP001521209">
    <property type="component" value="Unassembled WGS sequence"/>
</dbReference>
<name>A0ABS9E186_9PROT</name>
<protein>
    <submittedName>
        <fullName evidence="1">Uncharacterized protein</fullName>
    </submittedName>
</protein>
<proteinExistence type="predicted"/>
<dbReference type="RefSeq" id="WP_235706076.1">
    <property type="nucleotide sequence ID" value="NZ_JAKGBZ010000079.1"/>
</dbReference>
<reference evidence="1 2" key="1">
    <citation type="submission" date="2022-01" db="EMBL/GenBank/DDBJ databases">
        <authorList>
            <person name="Won M."/>
            <person name="Kim S.-J."/>
            <person name="Kwon S.-W."/>
        </authorList>
    </citation>
    <scope>NUCLEOTIDE SEQUENCE [LARGE SCALE GENOMIC DNA]</scope>
    <source>
        <strain evidence="1 2">KCTC 23505</strain>
    </source>
</reference>
<keyword evidence="2" id="KW-1185">Reference proteome</keyword>
<evidence type="ECO:0000313" key="2">
    <source>
        <dbReference type="Proteomes" id="UP001521209"/>
    </source>
</evidence>
<sequence>MKVIKETALKSRIRAITPQPVVCSPWLTMTMGRSLLDRYEIGLEATESSVN</sequence>
<organism evidence="1 2">
    <name type="scientific">Acidiphilium iwatense</name>
    <dbReference type="NCBI Taxonomy" id="768198"/>
    <lineage>
        <taxon>Bacteria</taxon>
        <taxon>Pseudomonadati</taxon>
        <taxon>Pseudomonadota</taxon>
        <taxon>Alphaproteobacteria</taxon>
        <taxon>Acetobacterales</taxon>
        <taxon>Acidocellaceae</taxon>
        <taxon>Acidiphilium</taxon>
    </lineage>
</organism>
<comment type="caution">
    <text evidence="1">The sequence shown here is derived from an EMBL/GenBank/DDBJ whole genome shotgun (WGS) entry which is preliminary data.</text>
</comment>
<gene>
    <name evidence="1" type="ORF">L2A60_19115</name>
</gene>
<evidence type="ECO:0000313" key="1">
    <source>
        <dbReference type="EMBL" id="MCF3948766.1"/>
    </source>
</evidence>
<accession>A0ABS9E186</accession>